<dbReference type="Proteomes" id="UP000192368">
    <property type="component" value="Unassembled WGS sequence"/>
</dbReference>
<dbReference type="Pfam" id="PF01468">
    <property type="entry name" value="GA"/>
    <property type="match status" value="6"/>
</dbReference>
<dbReference type="Pfam" id="PF00395">
    <property type="entry name" value="SLH"/>
    <property type="match status" value="3"/>
</dbReference>
<accession>A0A1W1UW16</accession>
<feature type="coiled-coil region" evidence="1">
    <location>
        <begin position="582"/>
        <end position="650"/>
    </location>
</feature>
<evidence type="ECO:0000256" key="2">
    <source>
        <dbReference type="SAM" id="MobiDB-lite"/>
    </source>
</evidence>
<dbReference type="PROSITE" id="PS51272">
    <property type="entry name" value="SLH"/>
    <property type="match status" value="3"/>
</dbReference>
<keyword evidence="1" id="KW-0175">Coiled coil</keyword>
<gene>
    <name evidence="4" type="ORF">SAMN00017477_0720</name>
</gene>
<sequence length="1026" mass="117786">MLFREFTAGDRIELYIVKGNKETRVGNITVKGERSLEPIVEQTKDKIMMSSKMTGSIEMVVHTKSDGKWKKFIFDKKNTANAISYDFTMKKLQTEYGANIGDEFVVVHQEKGKGKSISKKMRFKNTYEAPDVKFKERKNANASAGFTISLPDNKNLEPTPIQNKFPQLKLVKGNEKKTYTINKSSLNQDLTLVDGGLFYSIPKSTPNNAEFKFSQVGENFNSSNLVTETYKVDMTKASPLYEELKTYPDEKKEKFKVQIETIKNNLEKEDRTQEEVDRAVNALENIILPNLRDKLVSKRQEARKIIEALKKLDEKTKQNYIGKVIGASTEEEINGFVQEARKKDSEKDELEKFRNQTLEEIKNLNNLSDEQRAKAEKEIKTAKEYSKIAEISKKYRNLDAENGIKNNLSKLKEETKDKINKLHALSENDRKAFIEEVEKAESGNFVKAIYQKALDKSIENEKAKILEDQRKDALNKIKNLTNLPKEKLAQAEEELKKASNKVEIDKIVSKYEEESKKISQEKMLEDAKNEYSKKVDDLIYLTNEDKSKFKKDIQDAKIMDAIKSAYKRGVEINLSKAKAAALEKVTNLKELSESELESAIEEIKAVRDISEITAIVERYTKINEERSRTKEDLEAAKKAAIVEVEKLSNLSQDEVKGYVERLNVAGSVNEINDIKKEAIHKNEDNLREKNKAETLKAAREELKTLVEEAKTKKLSPDSKLKEKFENTLKTAEAALNGQSLDEMNVAIGDLKRVLDEVKQEEKTTPPETDQKNPSPTPDPSIPAPHEPEIPKPHEPEVPKPHEPEVEKPWFKERDEFSRNIYRYYSTPQDSTPVRTVNAVKEDKRYQSQEYSDIANHWAKEAINFSLENGLFDDIVKGNRFEPNRPMTRAEFIAVLGRFEKVNKLTADKIFQDIDINAYYAKYVNWAKEIGLVYGMDAKNFAPNKEISREEMATILYRYKQMKKINFDGEAKEFKDQDKIPQWANEAVRELSKSQIILGMDDGNFNGKKPLSRGEIAQIIFNINKIK</sequence>
<dbReference type="AlphaFoldDB" id="A0A1W1UW16"/>
<dbReference type="EMBL" id="FWWR01000009">
    <property type="protein sequence ID" value="SMB84884.1"/>
    <property type="molecule type" value="Genomic_DNA"/>
</dbReference>
<protein>
    <submittedName>
        <fullName evidence="4">S-layer homology domain-containing protein</fullName>
    </submittedName>
</protein>
<dbReference type="Gene3D" id="1.20.5.420">
    <property type="entry name" value="Immunoglobulin FC, subunit C"/>
    <property type="match status" value="2"/>
</dbReference>
<evidence type="ECO:0000259" key="3">
    <source>
        <dbReference type="PROSITE" id="PS51272"/>
    </source>
</evidence>
<reference evidence="5" key="1">
    <citation type="submission" date="2017-04" db="EMBL/GenBank/DDBJ databases">
        <authorList>
            <person name="Varghese N."/>
            <person name="Submissions S."/>
        </authorList>
    </citation>
    <scope>NUCLEOTIDE SEQUENCE [LARGE SCALE GENOMIC DNA]</scope>
    <source>
        <strain evidence="5">DSM 20463</strain>
    </source>
</reference>
<dbReference type="InterPro" id="IPR001119">
    <property type="entry name" value="SLH_dom"/>
</dbReference>
<evidence type="ECO:0000313" key="4">
    <source>
        <dbReference type="EMBL" id="SMB84884.1"/>
    </source>
</evidence>
<organism evidence="4 5">
    <name type="scientific">Peptoniphilus asaccharolyticus DSM 20463</name>
    <dbReference type="NCBI Taxonomy" id="573058"/>
    <lineage>
        <taxon>Bacteria</taxon>
        <taxon>Bacillati</taxon>
        <taxon>Bacillota</taxon>
        <taxon>Tissierellia</taxon>
        <taxon>Tissierellales</taxon>
        <taxon>Peptoniphilaceae</taxon>
        <taxon>Peptoniphilus</taxon>
    </lineage>
</organism>
<feature type="coiled-coil region" evidence="1">
    <location>
        <begin position="685"/>
        <end position="715"/>
    </location>
</feature>
<feature type="compositionally biased region" description="Basic and acidic residues" evidence="2">
    <location>
        <begin position="758"/>
        <end position="770"/>
    </location>
</feature>
<feature type="coiled-coil region" evidence="1">
    <location>
        <begin position="347"/>
        <end position="378"/>
    </location>
</feature>
<name>A0A1W1UW16_PEPAS</name>
<dbReference type="OrthoDB" id="9809781at2"/>
<proteinExistence type="predicted"/>
<feature type="compositionally biased region" description="Basic and acidic residues" evidence="2">
    <location>
        <begin position="785"/>
        <end position="810"/>
    </location>
</feature>
<feature type="region of interest" description="Disordered" evidence="2">
    <location>
        <begin position="758"/>
        <end position="810"/>
    </location>
</feature>
<feature type="domain" description="SLH" evidence="3">
    <location>
        <begin position="970"/>
        <end position="1026"/>
    </location>
</feature>
<dbReference type="InterPro" id="IPR002988">
    <property type="entry name" value="GA_module"/>
</dbReference>
<feature type="coiled-coil region" evidence="1">
    <location>
        <begin position="252"/>
        <end position="315"/>
    </location>
</feature>
<dbReference type="RefSeq" id="WP_159445233.1">
    <property type="nucleotide sequence ID" value="NZ_FWWR01000009.1"/>
</dbReference>
<feature type="domain" description="SLH" evidence="3">
    <location>
        <begin position="845"/>
        <end position="905"/>
    </location>
</feature>
<evidence type="ECO:0000313" key="5">
    <source>
        <dbReference type="Proteomes" id="UP000192368"/>
    </source>
</evidence>
<dbReference type="STRING" id="573058.SAMN00017477_0720"/>
<evidence type="ECO:0000256" key="1">
    <source>
        <dbReference type="SAM" id="Coils"/>
    </source>
</evidence>
<feature type="coiled-coil region" evidence="1">
    <location>
        <begin position="456"/>
        <end position="508"/>
    </location>
</feature>
<feature type="compositionally biased region" description="Pro residues" evidence="2">
    <location>
        <begin position="774"/>
        <end position="784"/>
    </location>
</feature>
<dbReference type="Gene3D" id="1.20.120.1850">
    <property type="entry name" value="Ebh helix bundles repeating unit (S and A modules)"/>
    <property type="match status" value="1"/>
</dbReference>
<keyword evidence="5" id="KW-1185">Reference proteome</keyword>
<feature type="domain" description="SLH" evidence="3">
    <location>
        <begin position="906"/>
        <end position="969"/>
    </location>
</feature>